<dbReference type="PROSITE" id="PS00107">
    <property type="entry name" value="PROTEIN_KINASE_ATP"/>
    <property type="match status" value="1"/>
</dbReference>
<evidence type="ECO:0000256" key="6">
    <source>
        <dbReference type="ARBA" id="ARBA00022553"/>
    </source>
</evidence>
<dbReference type="EMBL" id="KV453859">
    <property type="protein sequence ID" value="ODV84001.1"/>
    <property type="molecule type" value="Genomic_DNA"/>
</dbReference>
<keyword evidence="4" id="KW-0963">Cytoplasm</keyword>
<dbReference type="Proteomes" id="UP000094801">
    <property type="component" value="Unassembled WGS sequence"/>
</dbReference>
<gene>
    <name evidence="16" type="ORF">CANARDRAFT_236831</name>
</gene>
<feature type="region of interest" description="Disordered" evidence="12">
    <location>
        <begin position="829"/>
        <end position="848"/>
    </location>
</feature>
<evidence type="ECO:0000256" key="7">
    <source>
        <dbReference type="ARBA" id="ARBA00022679"/>
    </source>
</evidence>
<keyword evidence="5" id="KW-0723">Serine/threonine-protein kinase</keyword>
<keyword evidence="8 11" id="KW-0547">Nucleotide-binding</keyword>
<dbReference type="SUPFAM" id="SSF103473">
    <property type="entry name" value="MFS general substrate transporter"/>
    <property type="match status" value="1"/>
</dbReference>
<evidence type="ECO:0000256" key="5">
    <source>
        <dbReference type="ARBA" id="ARBA00022527"/>
    </source>
</evidence>
<feature type="compositionally biased region" description="Polar residues" evidence="12">
    <location>
        <begin position="590"/>
        <end position="603"/>
    </location>
</feature>
<dbReference type="FunFam" id="1.10.510.10:FF:000380">
    <property type="entry name" value="Serine/threonine-protein kinase ppk15"/>
    <property type="match status" value="1"/>
</dbReference>
<dbReference type="OrthoDB" id="3936150at2759"/>
<evidence type="ECO:0000256" key="4">
    <source>
        <dbReference type="ARBA" id="ARBA00022490"/>
    </source>
</evidence>
<evidence type="ECO:0000259" key="14">
    <source>
        <dbReference type="PROSITE" id="PS50011"/>
    </source>
</evidence>
<dbReference type="Gene3D" id="1.20.1250.20">
    <property type="entry name" value="MFS general substrate transporter like domains"/>
    <property type="match status" value="1"/>
</dbReference>
<feature type="transmembrane region" description="Helical" evidence="13">
    <location>
        <begin position="465"/>
        <end position="485"/>
    </location>
</feature>
<feature type="transmembrane region" description="Helical" evidence="13">
    <location>
        <begin position="187"/>
        <end position="207"/>
    </location>
</feature>
<dbReference type="GO" id="GO:0022857">
    <property type="term" value="F:transmembrane transporter activity"/>
    <property type="evidence" value="ECO:0007669"/>
    <property type="project" value="InterPro"/>
</dbReference>
<keyword evidence="10 11" id="KW-0067">ATP-binding</keyword>
<evidence type="ECO:0000256" key="10">
    <source>
        <dbReference type="ARBA" id="ARBA00022840"/>
    </source>
</evidence>
<feature type="binding site" evidence="11">
    <location>
        <position position="900"/>
    </location>
    <ligand>
        <name>ATP</name>
        <dbReference type="ChEBI" id="CHEBI:30616"/>
    </ligand>
</feature>
<protein>
    <recommendedName>
        <fullName evidence="18">Protein kinase domain-containing protein</fullName>
    </recommendedName>
</protein>
<dbReference type="CDD" id="cd14212">
    <property type="entry name" value="PKc_YAK1"/>
    <property type="match status" value="1"/>
</dbReference>
<feature type="transmembrane region" description="Helical" evidence="13">
    <location>
        <begin position="57"/>
        <end position="80"/>
    </location>
</feature>
<feature type="region of interest" description="Disordered" evidence="12">
    <location>
        <begin position="543"/>
        <end position="603"/>
    </location>
</feature>
<dbReference type="GO" id="GO:0005634">
    <property type="term" value="C:nucleus"/>
    <property type="evidence" value="ECO:0007669"/>
    <property type="project" value="TreeGrafter"/>
</dbReference>
<comment type="similarity">
    <text evidence="3">Belongs to the protein kinase superfamily. CMGC Ser/Thr protein kinase family. MNB/DYRK subfamily.</text>
</comment>
<dbReference type="SUPFAM" id="SSF56112">
    <property type="entry name" value="Protein kinase-like (PK-like)"/>
    <property type="match status" value="1"/>
</dbReference>
<organism evidence="16 17">
    <name type="scientific">[Candida] arabinofermentans NRRL YB-2248</name>
    <dbReference type="NCBI Taxonomy" id="983967"/>
    <lineage>
        <taxon>Eukaryota</taxon>
        <taxon>Fungi</taxon>
        <taxon>Dikarya</taxon>
        <taxon>Ascomycota</taxon>
        <taxon>Saccharomycotina</taxon>
        <taxon>Pichiomycetes</taxon>
        <taxon>Pichiales</taxon>
        <taxon>Pichiaceae</taxon>
        <taxon>Ogataea</taxon>
        <taxon>Ogataea/Candida clade</taxon>
    </lineage>
</organism>
<dbReference type="PANTHER" id="PTHR24058">
    <property type="entry name" value="DUAL SPECIFICITY PROTEIN KINASE"/>
    <property type="match status" value="1"/>
</dbReference>
<dbReference type="SMART" id="SM00220">
    <property type="entry name" value="S_TKc"/>
    <property type="match status" value="1"/>
</dbReference>
<dbReference type="STRING" id="983967.A0A1E4SWW9"/>
<keyword evidence="6" id="KW-0597">Phosphoprotein</keyword>
<dbReference type="Gene3D" id="3.30.200.20">
    <property type="entry name" value="Phosphorylase Kinase, domain 1"/>
    <property type="match status" value="1"/>
</dbReference>
<dbReference type="GO" id="GO:0004674">
    <property type="term" value="F:protein serine/threonine kinase activity"/>
    <property type="evidence" value="ECO:0007669"/>
    <property type="project" value="UniProtKB-KW"/>
</dbReference>
<sequence length="1258" mass="141344">MSEVESEKNDIENGALSPSVSKPLELNNLLSDPIEASVIFTPDNPYHPQNWPIVTKYLVVIVYCSLQVFVTLTSTTYVAVEYMVEERWGVNAQVATLGQSMFILGTAIGPAFLGPLSDIGGRKWVYVVSIFFYTILNFGCAYPLNMPMLAIFMFLIGLAGSTSLSNVAGSIGDLFGNSDGASQPMALFVFSANAGPSIGGVVGEAIAENTNLSFKWVFLINIIIGAAYMVALSFVPETLPRLVIPERISIEGKSNVPNVVIREFKYALQSITGKKPDFMLNDTIADTEDPNNAVTVQKMDVLNEMRFILVMALKMMCTEPIIIFLSLFNGFAYGLLFLYLDGIFDVFVYNNGLSYMSAELTYLNFVVGVSVVICLVPIQTYLFKRDRLKNGGIPRPEARFKLSLVTVWGFPISLLWFAFTCSGNVSYWSPIVAGFVLGIADPLLWLAMLNYIIDSYVESGLSNSAIAAFTIPSFAIAAALAHAGVAMFENMSTKWGFATLGFISIFVVVLVYVFYFLGHKLRASSKLARITVLTGLQQMSIPSRNTLPSQEHSRLASRLSSTNSHQRLPSLSSLPPPPPPTTATTSTTTINGIPNQSPRQYSLDLDSNQNMKRHQSETLNTQQSPINGQFRNPWFQSQPHSQSQSIVPPPNERLPSLNTNIPLKDQLSPLLMQTPTKSYNMTSLPTTFEYDDMSHYHHHHQNEIIPPHRSNAPPPPRTHIVDDLPRRQSIATGFLSNSNHNNINNLNANNYNNNYNLQQPIITPQKLYTSAPRFKKLSSNIDLHPINNTKPKFRRASSSTSFVSPLNALTLSISITYSMCRPEFDYKSSKNPRRVLTKPNIPKSNNGNDNEDSDYILYVNDILGTNDSKKYMVLDILGQGTFGQVVKCQNLKTQEIVAIKVVKSQLVYLNQSLTEANILEHLNKKVDPNDEHHFLRMYDKFIHKNHLCLVFELLSSNLYDLIRQNQFHGLTIKLIKKFSIQLLDSLCILKDAKIIHCDLKPENILLISLDKPNLKVIDFGSACHERQIIYTYIQSRFYRSPEVILGLSYTSSVDMWSFGCIIAELFLGLPLFPGTSEFNQLTRIIEMLGMPSTWMIEMGKNSLNFFNQIKTGDGKKNQYSLKSIEQYSKEFNLNEDPGKNYFNSRYLDDIIMNYKLPKKNMSQLMIDRELQQRKSIIHFLKGVLNLNPLERWTPHEASLHPFVTDQPFNGYWSPPGTNYNSNNNNNNNNNNYNNNSGRSNSNGGLNDNKKQRSKSFGQ</sequence>
<dbReference type="InterPro" id="IPR008271">
    <property type="entry name" value="Ser/Thr_kinase_AS"/>
</dbReference>
<dbReference type="PROSITE" id="PS50850">
    <property type="entry name" value="MFS"/>
    <property type="match status" value="1"/>
</dbReference>
<evidence type="ECO:0000313" key="17">
    <source>
        <dbReference type="Proteomes" id="UP000094801"/>
    </source>
</evidence>
<feature type="transmembrane region" description="Helical" evidence="13">
    <location>
        <begin position="150"/>
        <end position="175"/>
    </location>
</feature>
<feature type="region of interest" description="Disordered" evidence="12">
    <location>
        <begin position="1213"/>
        <end position="1258"/>
    </location>
</feature>
<feature type="compositionally biased region" description="Polar residues" evidence="12">
    <location>
        <begin position="558"/>
        <end position="567"/>
    </location>
</feature>
<evidence type="ECO:0000256" key="13">
    <source>
        <dbReference type="SAM" id="Phobius"/>
    </source>
</evidence>
<evidence type="ECO:0000256" key="8">
    <source>
        <dbReference type="ARBA" id="ARBA00022741"/>
    </source>
</evidence>
<dbReference type="PROSITE" id="PS50011">
    <property type="entry name" value="PROTEIN_KINASE_DOM"/>
    <property type="match status" value="1"/>
</dbReference>
<dbReference type="InterPro" id="IPR011701">
    <property type="entry name" value="MFS"/>
</dbReference>
<feature type="transmembrane region" description="Helical" evidence="13">
    <location>
        <begin position="402"/>
        <end position="419"/>
    </location>
</feature>
<feature type="transmembrane region" description="Helical" evidence="13">
    <location>
        <begin position="431"/>
        <end position="453"/>
    </location>
</feature>
<feature type="domain" description="Protein kinase" evidence="14">
    <location>
        <begin position="871"/>
        <end position="1203"/>
    </location>
</feature>
<reference evidence="17" key="1">
    <citation type="submission" date="2016-04" db="EMBL/GenBank/DDBJ databases">
        <title>Comparative genomics of biotechnologically important yeasts.</title>
        <authorList>
            <consortium name="DOE Joint Genome Institute"/>
            <person name="Riley R."/>
            <person name="Haridas S."/>
            <person name="Wolfe K.H."/>
            <person name="Lopes M.R."/>
            <person name="Hittinger C.T."/>
            <person name="Goker M."/>
            <person name="Salamov A."/>
            <person name="Wisecaver J."/>
            <person name="Long T.M."/>
            <person name="Aerts A.L."/>
            <person name="Barry K."/>
            <person name="Choi C."/>
            <person name="Clum A."/>
            <person name="Coughlan A.Y."/>
            <person name="Deshpande S."/>
            <person name="Douglass A.P."/>
            <person name="Hanson S.J."/>
            <person name="Klenk H.-P."/>
            <person name="Labutti K."/>
            <person name="Lapidus A."/>
            <person name="Lindquist E."/>
            <person name="Lipzen A."/>
            <person name="Meier-Kolthoff J.P."/>
            <person name="Ohm R.A."/>
            <person name="Otillar R.P."/>
            <person name="Pangilinan J."/>
            <person name="Peng Y."/>
            <person name="Rokas A."/>
            <person name="Rosa C.A."/>
            <person name="Scheuner C."/>
            <person name="Sibirny A.A."/>
            <person name="Slot J.C."/>
            <person name="Stielow J.B."/>
            <person name="Sun H."/>
            <person name="Kurtzman C.P."/>
            <person name="Blackwell M."/>
            <person name="Grigoriev I.V."/>
            <person name="Jeffries T.W."/>
        </authorList>
    </citation>
    <scope>NUCLEOTIDE SEQUENCE [LARGE SCALE GENOMIC DNA]</scope>
    <source>
        <strain evidence="17">NRRL YB-2248</strain>
    </source>
</reference>
<dbReference type="InterPro" id="IPR036259">
    <property type="entry name" value="MFS_trans_sf"/>
</dbReference>
<dbReference type="FunFam" id="3.30.200.20:FF:000087">
    <property type="entry name" value="Dual specificity tyrosine-phosphorylation-regulated kinase 1A"/>
    <property type="match status" value="1"/>
</dbReference>
<dbReference type="PANTHER" id="PTHR24058:SF17">
    <property type="entry name" value="HOMEODOMAIN INTERACTING PROTEIN KINASE, ISOFORM D"/>
    <property type="match status" value="1"/>
</dbReference>
<keyword evidence="17" id="KW-1185">Reference proteome</keyword>
<dbReference type="InterPro" id="IPR000719">
    <property type="entry name" value="Prot_kinase_dom"/>
</dbReference>
<evidence type="ECO:0000259" key="15">
    <source>
        <dbReference type="PROSITE" id="PS50850"/>
    </source>
</evidence>
<keyword evidence="9" id="KW-0418">Kinase</keyword>
<dbReference type="GO" id="GO:0005737">
    <property type="term" value="C:cytoplasm"/>
    <property type="evidence" value="ECO:0007669"/>
    <property type="project" value="UniProtKB-SubCell"/>
</dbReference>
<accession>A0A1E4SWW9</accession>
<dbReference type="AlphaFoldDB" id="A0A1E4SWW9"/>
<evidence type="ECO:0000256" key="12">
    <source>
        <dbReference type="SAM" id="MobiDB-lite"/>
    </source>
</evidence>
<dbReference type="InterPro" id="IPR050494">
    <property type="entry name" value="Ser_Thr_dual-spec_kinase"/>
</dbReference>
<feature type="transmembrane region" description="Helical" evidence="13">
    <location>
        <begin position="92"/>
        <end position="112"/>
    </location>
</feature>
<dbReference type="InterPro" id="IPR020846">
    <property type="entry name" value="MFS_dom"/>
</dbReference>
<keyword evidence="13" id="KW-0472">Membrane</keyword>
<dbReference type="CDD" id="cd17323">
    <property type="entry name" value="MFS_Tpo1_MDR_like"/>
    <property type="match status" value="1"/>
</dbReference>
<dbReference type="GO" id="GO:0016020">
    <property type="term" value="C:membrane"/>
    <property type="evidence" value="ECO:0007669"/>
    <property type="project" value="UniProtKB-SubCell"/>
</dbReference>
<comment type="subcellular location">
    <subcellularLocation>
        <location evidence="2">Cytoplasm</location>
    </subcellularLocation>
    <subcellularLocation>
        <location evidence="1">Membrane</location>
        <topology evidence="1">Multi-pass membrane protein</topology>
    </subcellularLocation>
</comment>
<feature type="compositionally biased region" description="Low complexity" evidence="12">
    <location>
        <begin position="1218"/>
        <end position="1246"/>
    </location>
</feature>
<feature type="transmembrane region" description="Helical" evidence="13">
    <location>
        <begin position="497"/>
        <end position="517"/>
    </location>
</feature>
<dbReference type="GO" id="GO:0004713">
    <property type="term" value="F:protein tyrosine kinase activity"/>
    <property type="evidence" value="ECO:0007669"/>
    <property type="project" value="TreeGrafter"/>
</dbReference>
<proteinExistence type="inferred from homology"/>
<name>A0A1E4SWW9_9ASCO</name>
<evidence type="ECO:0008006" key="18">
    <source>
        <dbReference type="Google" id="ProtNLM"/>
    </source>
</evidence>
<feature type="domain" description="Major facilitator superfamily (MFS) profile" evidence="15">
    <location>
        <begin position="59"/>
        <end position="522"/>
    </location>
</feature>
<feature type="transmembrane region" description="Helical" evidence="13">
    <location>
        <begin position="360"/>
        <end position="382"/>
    </location>
</feature>
<feature type="transmembrane region" description="Helical" evidence="13">
    <location>
        <begin position="213"/>
        <end position="235"/>
    </location>
</feature>
<dbReference type="PROSITE" id="PS00108">
    <property type="entry name" value="PROTEIN_KINASE_ST"/>
    <property type="match status" value="1"/>
</dbReference>
<dbReference type="Gene3D" id="1.10.510.10">
    <property type="entry name" value="Transferase(Phosphotransferase) domain 1"/>
    <property type="match status" value="1"/>
</dbReference>
<dbReference type="GO" id="GO:0030447">
    <property type="term" value="P:filamentous growth"/>
    <property type="evidence" value="ECO:0007669"/>
    <property type="project" value="UniProtKB-ARBA"/>
</dbReference>
<keyword evidence="13" id="KW-0812">Transmembrane</keyword>
<dbReference type="InterPro" id="IPR017441">
    <property type="entry name" value="Protein_kinase_ATP_BS"/>
</dbReference>
<evidence type="ECO:0000256" key="1">
    <source>
        <dbReference type="ARBA" id="ARBA00004141"/>
    </source>
</evidence>
<keyword evidence="13" id="KW-1133">Transmembrane helix</keyword>
<dbReference type="Pfam" id="PF00069">
    <property type="entry name" value="Pkinase"/>
    <property type="match status" value="1"/>
</dbReference>
<dbReference type="GO" id="GO:0005524">
    <property type="term" value="F:ATP binding"/>
    <property type="evidence" value="ECO:0007669"/>
    <property type="project" value="UniProtKB-UniRule"/>
</dbReference>
<evidence type="ECO:0000256" key="2">
    <source>
        <dbReference type="ARBA" id="ARBA00004496"/>
    </source>
</evidence>
<evidence type="ECO:0000256" key="9">
    <source>
        <dbReference type="ARBA" id="ARBA00022777"/>
    </source>
</evidence>
<keyword evidence="7" id="KW-0808">Transferase</keyword>
<evidence type="ECO:0000256" key="11">
    <source>
        <dbReference type="PROSITE-ProRule" id="PRU10141"/>
    </source>
</evidence>
<evidence type="ECO:0000256" key="3">
    <source>
        <dbReference type="ARBA" id="ARBA00008867"/>
    </source>
</evidence>
<dbReference type="InterPro" id="IPR011009">
    <property type="entry name" value="Kinase-like_dom_sf"/>
</dbReference>
<feature type="transmembrane region" description="Helical" evidence="13">
    <location>
        <begin position="124"/>
        <end position="144"/>
    </location>
</feature>
<dbReference type="Pfam" id="PF07690">
    <property type="entry name" value="MFS_1"/>
    <property type="match status" value="1"/>
</dbReference>
<evidence type="ECO:0000313" key="16">
    <source>
        <dbReference type="EMBL" id="ODV84001.1"/>
    </source>
</evidence>